<reference evidence="5 6" key="1">
    <citation type="journal article" date="2019" name="Nat. Med.">
        <title>A library of human gut bacterial isolates paired with longitudinal multiomics data enables mechanistic microbiome research.</title>
        <authorList>
            <person name="Poyet M."/>
            <person name="Groussin M."/>
            <person name="Gibbons S.M."/>
            <person name="Avila-Pacheco J."/>
            <person name="Jiang X."/>
            <person name="Kearney S.M."/>
            <person name="Perrotta A.R."/>
            <person name="Berdy B."/>
            <person name="Zhao S."/>
            <person name="Lieberman T.D."/>
            <person name="Swanson P.K."/>
            <person name="Smith M."/>
            <person name="Roesemann S."/>
            <person name="Alexander J.E."/>
            <person name="Rich S.A."/>
            <person name="Livny J."/>
            <person name="Vlamakis H."/>
            <person name="Clish C."/>
            <person name="Bullock K."/>
            <person name="Deik A."/>
            <person name="Scott J."/>
            <person name="Pierce K.A."/>
            <person name="Xavier R.J."/>
            <person name="Alm E.J."/>
        </authorList>
    </citation>
    <scope>NUCLEOTIDE SEQUENCE [LARGE SCALE GENOMIC DNA]</scope>
    <source>
        <strain evidence="5 6">BIOML-A25</strain>
    </source>
</reference>
<evidence type="ECO:0000313" key="6">
    <source>
        <dbReference type="Proteomes" id="UP000481700"/>
    </source>
</evidence>
<keyword evidence="3" id="KW-0804">Transcription</keyword>
<dbReference type="Proteomes" id="UP000481700">
    <property type="component" value="Unassembled WGS sequence"/>
</dbReference>
<dbReference type="RefSeq" id="WP_117543301.1">
    <property type="nucleotide sequence ID" value="NZ_JAWLQW010000002.1"/>
</dbReference>
<gene>
    <name evidence="5" type="ORF">F2Z07_18185</name>
</gene>
<dbReference type="Gene3D" id="1.10.10.60">
    <property type="entry name" value="Homeodomain-like"/>
    <property type="match status" value="1"/>
</dbReference>
<dbReference type="AlphaFoldDB" id="A0A6L3INC8"/>
<dbReference type="PANTHER" id="PTHR43280:SF32">
    <property type="entry name" value="TRANSCRIPTIONAL REGULATORY PROTEIN"/>
    <property type="match status" value="1"/>
</dbReference>
<dbReference type="GO" id="GO:0003700">
    <property type="term" value="F:DNA-binding transcription factor activity"/>
    <property type="evidence" value="ECO:0007669"/>
    <property type="project" value="InterPro"/>
</dbReference>
<sequence>MKKDVEVKNISQYCNMIGAEVLHPLVGVIDFSKLPPIRFANLRRMSDYYAIYLKGSKHTALRYGRRIYDYEEGTLVFVAPGQVAGSEEDGAYHQVKGYALMFHPDLLRDTPLAQTMKCYSYFSYDINEALHLAEAEKGIFVECLERIRNELLHFDEYSTIIVVDYIKLVLDYCVRFYDRQFQTRTIENHDILARLEKLLDEYFSSTLPIEKGLPTVQYCAEKLCLSANYLSDLIRKETGVSALKHIHLKTLQTAKLRLDDKSKSVSQIADELGYSSSQHFSNWFKKINGSTPNEYRNS</sequence>
<dbReference type="EMBL" id="VVZV01000023">
    <property type="protein sequence ID" value="KAA5316176.1"/>
    <property type="molecule type" value="Genomic_DNA"/>
</dbReference>
<evidence type="ECO:0000259" key="4">
    <source>
        <dbReference type="PROSITE" id="PS01124"/>
    </source>
</evidence>
<dbReference type="SMART" id="SM00342">
    <property type="entry name" value="HTH_ARAC"/>
    <property type="match status" value="1"/>
</dbReference>
<accession>A0A6L3INC8</accession>
<evidence type="ECO:0000256" key="3">
    <source>
        <dbReference type="ARBA" id="ARBA00023163"/>
    </source>
</evidence>
<proteinExistence type="predicted"/>
<feature type="domain" description="HTH araC/xylS-type" evidence="4">
    <location>
        <begin position="193"/>
        <end position="298"/>
    </location>
</feature>
<evidence type="ECO:0000313" key="5">
    <source>
        <dbReference type="EMBL" id="KAA5316176.1"/>
    </source>
</evidence>
<dbReference type="SUPFAM" id="SSF46689">
    <property type="entry name" value="Homeodomain-like"/>
    <property type="match status" value="1"/>
</dbReference>
<keyword evidence="1" id="KW-0805">Transcription regulation</keyword>
<dbReference type="PRINTS" id="PR00032">
    <property type="entry name" value="HTHARAC"/>
</dbReference>
<dbReference type="Pfam" id="PF12833">
    <property type="entry name" value="HTH_18"/>
    <property type="match status" value="1"/>
</dbReference>
<dbReference type="PROSITE" id="PS01124">
    <property type="entry name" value="HTH_ARAC_FAMILY_2"/>
    <property type="match status" value="1"/>
</dbReference>
<protein>
    <submittedName>
        <fullName evidence="5">AraC family transcriptional regulator</fullName>
    </submittedName>
</protein>
<dbReference type="GO" id="GO:0043565">
    <property type="term" value="F:sequence-specific DNA binding"/>
    <property type="evidence" value="ECO:0007669"/>
    <property type="project" value="InterPro"/>
</dbReference>
<name>A0A6L3INC8_9BACT</name>
<organism evidence="5 6">
    <name type="scientific">Phocaeicola dorei</name>
    <dbReference type="NCBI Taxonomy" id="357276"/>
    <lineage>
        <taxon>Bacteria</taxon>
        <taxon>Pseudomonadati</taxon>
        <taxon>Bacteroidota</taxon>
        <taxon>Bacteroidia</taxon>
        <taxon>Bacteroidales</taxon>
        <taxon>Bacteroidaceae</taxon>
        <taxon>Phocaeicola</taxon>
    </lineage>
</organism>
<dbReference type="InterPro" id="IPR009057">
    <property type="entry name" value="Homeodomain-like_sf"/>
</dbReference>
<dbReference type="PANTHER" id="PTHR43280">
    <property type="entry name" value="ARAC-FAMILY TRANSCRIPTIONAL REGULATOR"/>
    <property type="match status" value="1"/>
</dbReference>
<evidence type="ECO:0000256" key="1">
    <source>
        <dbReference type="ARBA" id="ARBA00023015"/>
    </source>
</evidence>
<dbReference type="InterPro" id="IPR020449">
    <property type="entry name" value="Tscrpt_reg_AraC-type_HTH"/>
</dbReference>
<dbReference type="InterPro" id="IPR018060">
    <property type="entry name" value="HTH_AraC"/>
</dbReference>
<comment type="caution">
    <text evidence="5">The sequence shown here is derived from an EMBL/GenBank/DDBJ whole genome shotgun (WGS) entry which is preliminary data.</text>
</comment>
<evidence type="ECO:0000256" key="2">
    <source>
        <dbReference type="ARBA" id="ARBA00023125"/>
    </source>
</evidence>
<keyword evidence="2" id="KW-0238">DNA-binding</keyword>